<dbReference type="EMBL" id="LQNT01000009">
    <property type="protein sequence ID" value="KZE38104.1"/>
    <property type="molecule type" value="Genomic_DNA"/>
</dbReference>
<feature type="transmembrane region" description="Helical" evidence="1">
    <location>
        <begin position="146"/>
        <end position="168"/>
    </location>
</feature>
<reference evidence="2 3" key="1">
    <citation type="submission" date="2016-01" db="EMBL/GenBank/DDBJ databases">
        <title>Whole genome sequencing of Bhargavaea cecembensis T14.</title>
        <authorList>
            <person name="Hong K.W."/>
        </authorList>
    </citation>
    <scope>NUCLEOTIDE SEQUENCE [LARGE SCALE GENOMIC DNA]</scope>
    <source>
        <strain evidence="2 3">T14</strain>
    </source>
</reference>
<dbReference type="OrthoDB" id="2734605at2"/>
<organism evidence="2 3">
    <name type="scientific">Bhargavaea cecembensis</name>
    <dbReference type="NCBI Taxonomy" id="394098"/>
    <lineage>
        <taxon>Bacteria</taxon>
        <taxon>Bacillati</taxon>
        <taxon>Bacillota</taxon>
        <taxon>Bacilli</taxon>
        <taxon>Bacillales</taxon>
        <taxon>Caryophanaceae</taxon>
        <taxon>Bhargavaea</taxon>
    </lineage>
</organism>
<accession>A0A165GXU0</accession>
<protein>
    <recommendedName>
        <fullName evidence="4">Stage II sporulation protein M</fullName>
    </recommendedName>
</protein>
<keyword evidence="1" id="KW-0472">Membrane</keyword>
<feature type="transmembrane region" description="Helical" evidence="1">
    <location>
        <begin position="78"/>
        <end position="98"/>
    </location>
</feature>
<sequence>MQRSLPFLYLLTLLIIGFTGGAVLFRFAEAGMAETVTVFLDPRLDLAVPAKPYRAILTFMAFHVIALFLASHTALRHAVMFVAGLRAVFFGFASTYLISQEGALTFYAAWWFPAQLLLTLLFILFSMNLSPPFMLEKYFSRHRKEAAIRVAALSAAILAVEIGLFIFLDN</sequence>
<evidence type="ECO:0000256" key="1">
    <source>
        <dbReference type="SAM" id="Phobius"/>
    </source>
</evidence>
<keyword evidence="1" id="KW-0812">Transmembrane</keyword>
<feature type="transmembrane region" description="Helical" evidence="1">
    <location>
        <begin position="104"/>
        <end position="125"/>
    </location>
</feature>
<evidence type="ECO:0000313" key="3">
    <source>
        <dbReference type="Proteomes" id="UP000076490"/>
    </source>
</evidence>
<evidence type="ECO:0000313" key="2">
    <source>
        <dbReference type="EMBL" id="KZE38104.1"/>
    </source>
</evidence>
<feature type="transmembrane region" description="Helical" evidence="1">
    <location>
        <begin position="7"/>
        <end position="28"/>
    </location>
</feature>
<dbReference type="RefSeq" id="WP_063179283.1">
    <property type="nucleotide sequence ID" value="NZ_LQNT01000009.1"/>
</dbReference>
<dbReference type="Proteomes" id="UP000076490">
    <property type="component" value="Unassembled WGS sequence"/>
</dbReference>
<keyword evidence="1" id="KW-1133">Transmembrane helix</keyword>
<evidence type="ECO:0008006" key="4">
    <source>
        <dbReference type="Google" id="ProtNLM"/>
    </source>
</evidence>
<feature type="transmembrane region" description="Helical" evidence="1">
    <location>
        <begin position="53"/>
        <end position="71"/>
    </location>
</feature>
<gene>
    <name evidence="2" type="ORF">AV656_04030</name>
</gene>
<comment type="caution">
    <text evidence="2">The sequence shown here is derived from an EMBL/GenBank/DDBJ whole genome shotgun (WGS) entry which is preliminary data.</text>
</comment>
<proteinExistence type="predicted"/>
<name>A0A165GXU0_9BACL</name>
<dbReference type="AlphaFoldDB" id="A0A165GXU0"/>